<dbReference type="OMA" id="WDENAYE"/>
<feature type="region of interest" description="Disordered" evidence="9">
    <location>
        <begin position="155"/>
        <end position="180"/>
    </location>
</feature>
<evidence type="ECO:0000256" key="8">
    <source>
        <dbReference type="PROSITE-ProRule" id="PRU00192"/>
    </source>
</evidence>
<dbReference type="PANTHER" id="PTHR10829">
    <property type="entry name" value="CORTACTIN AND DREBRIN"/>
    <property type="match status" value="1"/>
</dbReference>
<sequence length="245" mass="27723">DGGLEELADEMNDGKLLYAGIKVIDPNTSLPKIVFINWVREGVPSSRKGLCANHVMPVEKFFSGAHVTINARNEDDIEESFILEKVKKASGAAYSVHKEKAKPAEPILPVGSVYKRANIGKDINVKKRDEFWTQEQAREEEERKKEEDRKRWWDENAYETVAPQIPTSRAPPEEPEDLYENAPAEDTGVTATALYDYQQADDNEITFDPDDIITNIEQIDEGWWRGTGPDGRHGMFPANYVEIIS</sequence>
<keyword evidence="6" id="KW-0009">Actin-binding</keyword>
<dbReference type="InterPro" id="IPR001452">
    <property type="entry name" value="SH3_domain"/>
</dbReference>
<feature type="domain" description="SH3" evidence="10">
    <location>
        <begin position="186"/>
        <end position="245"/>
    </location>
</feature>
<evidence type="ECO:0000259" key="10">
    <source>
        <dbReference type="PROSITE" id="PS50002"/>
    </source>
</evidence>
<keyword evidence="13" id="KW-1185">Reference proteome</keyword>
<dbReference type="eggNOG" id="KOG3655">
    <property type="taxonomic scope" value="Eukaryota"/>
</dbReference>
<dbReference type="HOGENOM" id="CLU_1135910_0_0_1"/>
<comment type="similarity">
    <text evidence="2">Belongs to the ABP1 family.</text>
</comment>
<keyword evidence="5" id="KW-0175">Coiled coil</keyword>
<dbReference type="Proteomes" id="UP000001593">
    <property type="component" value="Unassembled WGS sequence"/>
</dbReference>
<dbReference type="EMBL" id="DS469917">
    <property type="protein sequence ID" value="EDO31290.1"/>
    <property type="molecule type" value="Genomic_DNA"/>
</dbReference>
<dbReference type="Gene3D" id="2.30.30.40">
    <property type="entry name" value="SH3 Domains"/>
    <property type="match status" value="1"/>
</dbReference>
<dbReference type="Pfam" id="PF14604">
    <property type="entry name" value="SH3_9"/>
    <property type="match status" value="1"/>
</dbReference>
<evidence type="ECO:0000256" key="5">
    <source>
        <dbReference type="ARBA" id="ARBA00023054"/>
    </source>
</evidence>
<reference evidence="12 13" key="1">
    <citation type="journal article" date="2007" name="Science">
        <title>Sea anemone genome reveals ancestral eumetazoan gene repertoire and genomic organization.</title>
        <authorList>
            <person name="Putnam N.H."/>
            <person name="Srivastava M."/>
            <person name="Hellsten U."/>
            <person name="Dirks B."/>
            <person name="Chapman J."/>
            <person name="Salamov A."/>
            <person name="Terry A."/>
            <person name="Shapiro H."/>
            <person name="Lindquist E."/>
            <person name="Kapitonov V.V."/>
            <person name="Jurka J."/>
            <person name="Genikhovich G."/>
            <person name="Grigoriev I.V."/>
            <person name="Lucas S.M."/>
            <person name="Steele R.E."/>
            <person name="Finnerty J.R."/>
            <person name="Technau U."/>
            <person name="Martindale M.Q."/>
            <person name="Rokhsar D.S."/>
        </authorList>
    </citation>
    <scope>NUCLEOTIDE SEQUENCE [LARGE SCALE GENOMIC DNA]</scope>
    <source>
        <strain evidence="13">CH2 X CH6</strain>
    </source>
</reference>
<organism evidence="12 13">
    <name type="scientific">Nematostella vectensis</name>
    <name type="common">Starlet sea anemone</name>
    <dbReference type="NCBI Taxonomy" id="45351"/>
    <lineage>
        <taxon>Eukaryota</taxon>
        <taxon>Metazoa</taxon>
        <taxon>Cnidaria</taxon>
        <taxon>Anthozoa</taxon>
        <taxon>Hexacorallia</taxon>
        <taxon>Actiniaria</taxon>
        <taxon>Edwardsiidae</taxon>
        <taxon>Nematostella</taxon>
    </lineage>
</organism>
<evidence type="ECO:0008006" key="14">
    <source>
        <dbReference type="Google" id="ProtNLM"/>
    </source>
</evidence>
<dbReference type="PROSITE" id="PS51263">
    <property type="entry name" value="ADF_H"/>
    <property type="match status" value="1"/>
</dbReference>
<dbReference type="Pfam" id="PF00241">
    <property type="entry name" value="Cofilin_ADF"/>
    <property type="match status" value="1"/>
</dbReference>
<dbReference type="AlphaFoldDB" id="A7SYD1"/>
<evidence type="ECO:0000256" key="3">
    <source>
        <dbReference type="ARBA" id="ARBA00022443"/>
    </source>
</evidence>
<evidence type="ECO:0000256" key="7">
    <source>
        <dbReference type="ARBA" id="ARBA00023212"/>
    </source>
</evidence>
<dbReference type="InParanoid" id="A7SYD1"/>
<dbReference type="PhylomeDB" id="A7SYD1"/>
<comment type="subcellular location">
    <subcellularLocation>
        <location evidence="1">Cytoplasm</location>
        <location evidence="1">Cytoskeleton</location>
    </subcellularLocation>
</comment>
<dbReference type="SMART" id="SM00326">
    <property type="entry name" value="SH3"/>
    <property type="match status" value="1"/>
</dbReference>
<dbReference type="SUPFAM" id="SSF50044">
    <property type="entry name" value="SH3-domain"/>
    <property type="match status" value="1"/>
</dbReference>
<dbReference type="FunFam" id="2.30.30.40:FF:000046">
    <property type="entry name" value="Drebrin-like protein isoform B"/>
    <property type="match status" value="1"/>
</dbReference>
<feature type="domain" description="ADF-H" evidence="11">
    <location>
        <begin position="1"/>
        <end position="87"/>
    </location>
</feature>
<evidence type="ECO:0000313" key="12">
    <source>
        <dbReference type="EMBL" id="EDO31290.1"/>
    </source>
</evidence>
<dbReference type="PRINTS" id="PR00452">
    <property type="entry name" value="SH3DOMAIN"/>
</dbReference>
<evidence type="ECO:0000256" key="1">
    <source>
        <dbReference type="ARBA" id="ARBA00004245"/>
    </source>
</evidence>
<feature type="non-terminal residue" evidence="12">
    <location>
        <position position="245"/>
    </location>
</feature>
<dbReference type="InterPro" id="IPR029006">
    <property type="entry name" value="ADF-H/Gelsolin-like_dom_sf"/>
</dbReference>
<evidence type="ECO:0000256" key="4">
    <source>
        <dbReference type="ARBA" id="ARBA00022490"/>
    </source>
</evidence>
<keyword evidence="3 8" id="KW-0728">SH3 domain</keyword>
<dbReference type="GO" id="GO:0003779">
    <property type="term" value="F:actin binding"/>
    <property type="evidence" value="ECO:0007669"/>
    <property type="project" value="UniProtKB-KW"/>
</dbReference>
<dbReference type="STRING" id="45351.A7SYD1"/>
<evidence type="ECO:0000313" key="13">
    <source>
        <dbReference type="Proteomes" id="UP000001593"/>
    </source>
</evidence>
<dbReference type="Gene3D" id="3.40.20.10">
    <property type="entry name" value="Severin"/>
    <property type="match status" value="1"/>
</dbReference>
<name>A7SYD1_NEMVE</name>
<dbReference type="SUPFAM" id="SSF55753">
    <property type="entry name" value="Actin depolymerizing proteins"/>
    <property type="match status" value="1"/>
</dbReference>
<proteinExistence type="inferred from homology"/>
<dbReference type="InterPro" id="IPR036028">
    <property type="entry name" value="SH3-like_dom_sf"/>
</dbReference>
<dbReference type="InterPro" id="IPR035717">
    <property type="entry name" value="Drebrin-like_SH3"/>
</dbReference>
<accession>A7SYD1</accession>
<dbReference type="PROSITE" id="PS50002">
    <property type="entry name" value="SH3"/>
    <property type="match status" value="1"/>
</dbReference>
<keyword evidence="4" id="KW-0963">Cytoplasm</keyword>
<evidence type="ECO:0000259" key="11">
    <source>
        <dbReference type="PROSITE" id="PS51263"/>
    </source>
</evidence>
<evidence type="ECO:0000256" key="9">
    <source>
        <dbReference type="SAM" id="MobiDB-lite"/>
    </source>
</evidence>
<dbReference type="GO" id="GO:0005856">
    <property type="term" value="C:cytoskeleton"/>
    <property type="evidence" value="ECO:0007669"/>
    <property type="project" value="UniProtKB-SubCell"/>
</dbReference>
<protein>
    <recommendedName>
        <fullName evidence="14">Drebrin-like protein</fullName>
    </recommendedName>
</protein>
<evidence type="ECO:0000256" key="6">
    <source>
        <dbReference type="ARBA" id="ARBA00023203"/>
    </source>
</evidence>
<keyword evidence="7" id="KW-0206">Cytoskeleton</keyword>
<evidence type="ECO:0000256" key="2">
    <source>
        <dbReference type="ARBA" id="ARBA00011039"/>
    </source>
</evidence>
<dbReference type="CDD" id="cd11960">
    <property type="entry name" value="SH3_Abp1_eu"/>
    <property type="match status" value="1"/>
</dbReference>
<gene>
    <name evidence="12" type="ORF">NEMVEDRAFT_v1g137751</name>
</gene>
<dbReference type="InterPro" id="IPR002108">
    <property type="entry name" value="ADF-H"/>
</dbReference>
<dbReference type="PANTHER" id="PTHR10829:SF25">
    <property type="entry name" value="DREBRIN-LIKE PROTEIN"/>
    <property type="match status" value="1"/>
</dbReference>